<feature type="transmembrane region" description="Helical" evidence="8">
    <location>
        <begin position="21"/>
        <end position="42"/>
    </location>
</feature>
<reference evidence="10" key="1">
    <citation type="submission" date="2021-02" db="EMBL/GenBank/DDBJ databases">
        <authorList>
            <person name="Dougan E. K."/>
            <person name="Rhodes N."/>
            <person name="Thang M."/>
            <person name="Chan C."/>
        </authorList>
    </citation>
    <scope>NUCLEOTIDE SEQUENCE</scope>
</reference>
<keyword evidence="8" id="KW-0472">Membrane</keyword>
<proteinExistence type="inferred from homology"/>
<dbReference type="InterPro" id="IPR023575">
    <property type="entry name" value="Ribosomal_uS19_SF"/>
</dbReference>
<accession>A0A813IKB4</accession>
<gene>
    <name evidence="9" type="ORF">PGLA1383_LOCUS51824</name>
    <name evidence="10" type="ORF">PGLA2088_LOCUS8478</name>
</gene>
<dbReference type="Proteomes" id="UP000626109">
    <property type="component" value="Unassembled WGS sequence"/>
</dbReference>
<dbReference type="Gene3D" id="3.30.860.10">
    <property type="entry name" value="30s Ribosomal Protein S19, Chain A"/>
    <property type="match status" value="1"/>
</dbReference>
<dbReference type="GO" id="GO:0005737">
    <property type="term" value="C:cytoplasm"/>
    <property type="evidence" value="ECO:0007669"/>
    <property type="project" value="UniProtKB-ARBA"/>
</dbReference>
<comment type="caution">
    <text evidence="10">The sequence shown here is derived from an EMBL/GenBank/DDBJ whole genome shotgun (WGS) entry which is preliminary data.</text>
</comment>
<name>A0A813IKB4_POLGL</name>
<dbReference type="Proteomes" id="UP000654075">
    <property type="component" value="Unassembled WGS sequence"/>
</dbReference>
<evidence type="ECO:0000313" key="10">
    <source>
        <dbReference type="EMBL" id="CAE8650686.1"/>
    </source>
</evidence>
<evidence type="ECO:0000256" key="3">
    <source>
        <dbReference type="ARBA" id="ARBA00022884"/>
    </source>
</evidence>
<dbReference type="HAMAP" id="MF_00531">
    <property type="entry name" value="Ribosomal_uS19"/>
    <property type="match status" value="1"/>
</dbReference>
<dbReference type="GO" id="GO:0000028">
    <property type="term" value="P:ribosomal small subunit assembly"/>
    <property type="evidence" value="ECO:0007669"/>
    <property type="project" value="TreeGrafter"/>
</dbReference>
<keyword evidence="8" id="KW-0812">Transmembrane</keyword>
<evidence type="ECO:0000256" key="5">
    <source>
        <dbReference type="ARBA" id="ARBA00023274"/>
    </source>
</evidence>
<protein>
    <recommendedName>
        <fullName evidence="6">Small ribosomal subunit protein uS19c</fullName>
    </recommendedName>
</protein>
<keyword evidence="5 7" id="KW-0687">Ribonucleoprotein</keyword>
<evidence type="ECO:0000256" key="8">
    <source>
        <dbReference type="SAM" id="Phobius"/>
    </source>
</evidence>
<dbReference type="NCBIfam" id="TIGR01050">
    <property type="entry name" value="rpsS_bact"/>
    <property type="match status" value="1"/>
</dbReference>
<evidence type="ECO:0000313" key="11">
    <source>
        <dbReference type="Proteomes" id="UP000626109"/>
    </source>
</evidence>
<keyword evidence="4 7" id="KW-0689">Ribosomal protein</keyword>
<dbReference type="InterPro" id="IPR005732">
    <property type="entry name" value="Ribosomal_uS19_bac-type"/>
</dbReference>
<evidence type="ECO:0000313" key="12">
    <source>
        <dbReference type="Proteomes" id="UP000654075"/>
    </source>
</evidence>
<dbReference type="GO" id="GO:0003735">
    <property type="term" value="F:structural constituent of ribosome"/>
    <property type="evidence" value="ECO:0007669"/>
    <property type="project" value="InterPro"/>
</dbReference>
<dbReference type="EMBL" id="CAJNNW010009096">
    <property type="protein sequence ID" value="CAE8650686.1"/>
    <property type="molecule type" value="Genomic_DNA"/>
</dbReference>
<dbReference type="SUPFAM" id="SSF54570">
    <property type="entry name" value="Ribosomal protein S19"/>
    <property type="match status" value="1"/>
</dbReference>
<evidence type="ECO:0000256" key="2">
    <source>
        <dbReference type="ARBA" id="ARBA00022730"/>
    </source>
</evidence>
<dbReference type="EMBL" id="CAJNNV010031472">
    <property type="protein sequence ID" value="CAE8636344.1"/>
    <property type="molecule type" value="Genomic_DNA"/>
</dbReference>
<dbReference type="GO" id="GO:0006412">
    <property type="term" value="P:translation"/>
    <property type="evidence" value="ECO:0007669"/>
    <property type="project" value="InterPro"/>
</dbReference>
<keyword evidence="2" id="KW-0699">rRNA-binding</keyword>
<dbReference type="PANTHER" id="PTHR11880">
    <property type="entry name" value="RIBOSOMAL PROTEIN S19P FAMILY MEMBER"/>
    <property type="match status" value="1"/>
</dbReference>
<sequence length="188" mass="20722">MAPQPCDVRVPLMHREGRRQVRRAVLALAAALATLAVVGPLGRTSSDEPTLFVGSPDASGALRLFRPADDVRRLPAPLGADPNQWGLLKPLDKKVMARRPPYITINLLNKITRMNKEGVKETIQVYQRASTIIPAMIGHTIALHNGRDFVPVTIMEGMVGFKLADFVPTHTFKGHPKSMKVTKYRSGR</sequence>
<dbReference type="InterPro" id="IPR002222">
    <property type="entry name" value="Ribosomal_uS19"/>
</dbReference>
<dbReference type="AlphaFoldDB" id="A0A813IKB4"/>
<keyword evidence="3" id="KW-0694">RNA-binding</keyword>
<dbReference type="GO" id="GO:0019843">
    <property type="term" value="F:rRNA binding"/>
    <property type="evidence" value="ECO:0007669"/>
    <property type="project" value="UniProtKB-KW"/>
</dbReference>
<dbReference type="PRINTS" id="PR00975">
    <property type="entry name" value="RIBOSOMALS19"/>
</dbReference>
<dbReference type="Pfam" id="PF00203">
    <property type="entry name" value="Ribosomal_S19"/>
    <property type="match status" value="1"/>
</dbReference>
<organism evidence="10 11">
    <name type="scientific">Polarella glacialis</name>
    <name type="common">Dinoflagellate</name>
    <dbReference type="NCBI Taxonomy" id="89957"/>
    <lineage>
        <taxon>Eukaryota</taxon>
        <taxon>Sar</taxon>
        <taxon>Alveolata</taxon>
        <taxon>Dinophyceae</taxon>
        <taxon>Suessiales</taxon>
        <taxon>Suessiaceae</taxon>
        <taxon>Polarella</taxon>
    </lineage>
</organism>
<dbReference type="PANTHER" id="PTHR11880:SF8">
    <property type="entry name" value="SMALL RIBOSOMAL SUBUNIT PROTEIN US19M"/>
    <property type="match status" value="1"/>
</dbReference>
<dbReference type="InterPro" id="IPR020934">
    <property type="entry name" value="Ribosomal_uS19_CS"/>
</dbReference>
<comment type="similarity">
    <text evidence="1 7">Belongs to the universal ribosomal protein uS19 family.</text>
</comment>
<dbReference type="OrthoDB" id="584535at2759"/>
<keyword evidence="8" id="KW-1133">Transmembrane helix</keyword>
<dbReference type="PROSITE" id="PS00323">
    <property type="entry name" value="RIBOSOMAL_S19"/>
    <property type="match status" value="1"/>
</dbReference>
<dbReference type="GO" id="GO:0015935">
    <property type="term" value="C:small ribosomal subunit"/>
    <property type="evidence" value="ECO:0007669"/>
    <property type="project" value="InterPro"/>
</dbReference>
<dbReference type="FunFam" id="3.30.860.10:FF:000001">
    <property type="entry name" value="30S ribosomal protein S19"/>
    <property type="match status" value="1"/>
</dbReference>
<evidence type="ECO:0000313" key="9">
    <source>
        <dbReference type="EMBL" id="CAE8636344.1"/>
    </source>
</evidence>
<evidence type="ECO:0000256" key="7">
    <source>
        <dbReference type="RuleBase" id="RU003485"/>
    </source>
</evidence>
<evidence type="ECO:0000256" key="6">
    <source>
        <dbReference type="ARBA" id="ARBA00035253"/>
    </source>
</evidence>
<keyword evidence="12" id="KW-1185">Reference proteome</keyword>
<evidence type="ECO:0000256" key="1">
    <source>
        <dbReference type="ARBA" id="ARBA00007345"/>
    </source>
</evidence>
<evidence type="ECO:0000256" key="4">
    <source>
        <dbReference type="ARBA" id="ARBA00022980"/>
    </source>
</evidence>